<dbReference type="AlphaFoldDB" id="R0D385"/>
<dbReference type="EMBL" id="AGYL01000023">
    <property type="protein sequence ID" value="ENZ63542.1"/>
    <property type="molecule type" value="Genomic_DNA"/>
</dbReference>
<proteinExistence type="predicted"/>
<organism evidence="1 2">
    <name type="scientific">[Clostridium] clostridioforme 90A6</name>
    <dbReference type="NCBI Taxonomy" id="999406"/>
    <lineage>
        <taxon>Bacteria</taxon>
        <taxon>Bacillati</taxon>
        <taxon>Bacillota</taxon>
        <taxon>Clostridia</taxon>
        <taxon>Lachnospirales</taxon>
        <taxon>Lachnospiraceae</taxon>
        <taxon>Enterocloster</taxon>
    </lineage>
</organism>
<evidence type="ECO:0000313" key="1">
    <source>
        <dbReference type="EMBL" id="ENZ63542.1"/>
    </source>
</evidence>
<comment type="caution">
    <text evidence="1">The sequence shown here is derived from an EMBL/GenBank/DDBJ whole genome shotgun (WGS) entry which is preliminary data.</text>
</comment>
<reference evidence="1" key="1">
    <citation type="submission" date="2013-01" db="EMBL/GenBank/DDBJ databases">
        <title>The Genome Sequence of Clostridium clostridioforme 90A6.</title>
        <authorList>
            <consortium name="The Broad Institute Genome Sequencing Platform"/>
            <person name="Earl A."/>
            <person name="Ward D."/>
            <person name="Feldgarden M."/>
            <person name="Gevers D."/>
            <person name="Courvalin P."/>
            <person name="Lambert T."/>
            <person name="Walker B."/>
            <person name="Young S.K."/>
            <person name="Zeng Q."/>
            <person name="Gargeya S."/>
            <person name="Fitzgerald M."/>
            <person name="Haas B."/>
            <person name="Abouelleil A."/>
            <person name="Alvarado L."/>
            <person name="Arachchi H.M."/>
            <person name="Berlin A.M."/>
            <person name="Chapman S.B."/>
            <person name="Dewar J."/>
            <person name="Goldberg J."/>
            <person name="Griggs A."/>
            <person name="Gujja S."/>
            <person name="Hansen M."/>
            <person name="Howarth C."/>
            <person name="Imamovic A."/>
            <person name="Larimer J."/>
            <person name="McCowan C."/>
            <person name="Murphy C."/>
            <person name="Neiman D."/>
            <person name="Pearson M."/>
            <person name="Priest M."/>
            <person name="Roberts A."/>
            <person name="Saif S."/>
            <person name="Shea T."/>
            <person name="Sisk P."/>
            <person name="Sykes S."/>
            <person name="Wortman J."/>
            <person name="Nusbaum C."/>
            <person name="Birren B."/>
        </authorList>
    </citation>
    <scope>NUCLEOTIDE SEQUENCE [LARGE SCALE GENOMIC DNA]</scope>
    <source>
        <strain evidence="1">90A6</strain>
    </source>
</reference>
<name>R0D385_9FIRM</name>
<evidence type="ECO:0000313" key="2">
    <source>
        <dbReference type="Proteomes" id="UP000013180"/>
    </source>
</evidence>
<dbReference type="PATRIC" id="fig|999406.3.peg.3055"/>
<dbReference type="Proteomes" id="UP000013180">
    <property type="component" value="Unassembled WGS sequence"/>
</dbReference>
<gene>
    <name evidence="1" type="ORF">HMPREF1083_02845</name>
</gene>
<sequence length="68" mass="7668">MYSEAKRLEIFMSNGYALQVDNSFEEMMAILDNEVLGPNEYIVITCKSGLRLACRKGDIVGLGEYIED</sequence>
<dbReference type="RefSeq" id="WP_002586918.1">
    <property type="nucleotide sequence ID" value="NZ_KB851038.1"/>
</dbReference>
<accession>R0D385</accession>
<dbReference type="HOGENOM" id="CLU_2786497_0_0_9"/>
<protein>
    <submittedName>
        <fullName evidence="1">Uncharacterized protein</fullName>
    </submittedName>
</protein>
<keyword evidence="2" id="KW-1185">Reference proteome</keyword>